<reference evidence="1" key="1">
    <citation type="submission" date="2022-06" db="EMBL/GenBank/DDBJ databases">
        <title>Phylogenomic reconstructions and comparative analyses of Kickxellomycotina fungi.</title>
        <authorList>
            <person name="Reynolds N.K."/>
            <person name="Stajich J.E."/>
            <person name="Barry K."/>
            <person name="Grigoriev I.V."/>
            <person name="Crous P."/>
            <person name="Smith M.E."/>
        </authorList>
    </citation>
    <scope>NUCLEOTIDE SEQUENCE</scope>
    <source>
        <strain evidence="1">RSA 2271</strain>
    </source>
</reference>
<dbReference type="EMBL" id="JAMZIH010002672">
    <property type="protein sequence ID" value="KAJ1677291.1"/>
    <property type="molecule type" value="Genomic_DNA"/>
</dbReference>
<keyword evidence="2" id="KW-1185">Reference proteome</keyword>
<evidence type="ECO:0000313" key="1">
    <source>
        <dbReference type="EMBL" id="KAJ1677291.1"/>
    </source>
</evidence>
<organism evidence="1 2">
    <name type="scientific">Spiromyces aspiralis</name>
    <dbReference type="NCBI Taxonomy" id="68401"/>
    <lineage>
        <taxon>Eukaryota</taxon>
        <taxon>Fungi</taxon>
        <taxon>Fungi incertae sedis</taxon>
        <taxon>Zoopagomycota</taxon>
        <taxon>Kickxellomycotina</taxon>
        <taxon>Kickxellomycetes</taxon>
        <taxon>Kickxellales</taxon>
        <taxon>Kickxellaceae</taxon>
        <taxon>Spiromyces</taxon>
    </lineage>
</organism>
<protein>
    <submittedName>
        <fullName evidence="1">Uncharacterized protein</fullName>
    </submittedName>
</protein>
<sequence>FTDISRALNDIYADSLHRPIIPSRSARGSSQGAASDSSVVQDLYKCHTDTVFEVVPDKGFHGFGHVFFDCSDDGTVNCYDRRQCSSCTCSESAIFGREFVCCRNNTYLDVRKVSPNRRFSRGNASLGVTSIDIDPNRPHLLAIGCSDLTLRIYDQRYRPTPVFDSDDRWASGDYEMKTYLANPAYTFMPNTFHASMGARGRRSARQRAAQHFEGDSRTRRAGSLHEGLNGDGSEGAAYQGSDRGDSFEMNLPSNTDYEERDNSSSSSSSSSSSDSSKSYEDNSDYDNESDEDDDEDNDEYDLEGLQGFMLDNESLITSVRFDPTPHWGKE</sequence>
<gene>
    <name evidence="1" type="ORF">EV182_006470</name>
</gene>
<feature type="non-terminal residue" evidence="1">
    <location>
        <position position="1"/>
    </location>
</feature>
<dbReference type="Proteomes" id="UP001145114">
    <property type="component" value="Unassembled WGS sequence"/>
</dbReference>
<evidence type="ECO:0000313" key="2">
    <source>
        <dbReference type="Proteomes" id="UP001145114"/>
    </source>
</evidence>
<proteinExistence type="predicted"/>
<accession>A0ACC1HPN6</accession>
<name>A0ACC1HPN6_9FUNG</name>
<feature type="non-terminal residue" evidence="1">
    <location>
        <position position="330"/>
    </location>
</feature>
<comment type="caution">
    <text evidence="1">The sequence shown here is derived from an EMBL/GenBank/DDBJ whole genome shotgun (WGS) entry which is preliminary data.</text>
</comment>